<reference evidence="4 5" key="1">
    <citation type="submission" date="2017-10" db="EMBL/GenBank/DDBJ databases">
        <title>Nyctiphanis sp. nov., isolated from the stomach of the euphausiid Nyctiphanes simplex (Hansen, 1911) in the Gulf of California.</title>
        <authorList>
            <person name="Gomez-Gil B."/>
            <person name="Aguilar-Mendez M."/>
            <person name="Lopez-Cortes A."/>
            <person name="Gomez-Gutierrez J."/>
            <person name="Roque A."/>
            <person name="Lang E."/>
            <person name="Gonzalez-Castillo A."/>
        </authorList>
    </citation>
    <scope>NUCLEOTIDE SEQUENCE [LARGE SCALE GENOMIC DNA]</scope>
    <source>
        <strain evidence="4 5">CAIM 600</strain>
    </source>
</reference>
<proteinExistence type="predicted"/>
<dbReference type="PANTHER" id="PTHR11845:SF13">
    <property type="entry name" value="5'-DEOXYNUCLEOTIDASE HDDC2"/>
    <property type="match status" value="1"/>
</dbReference>
<dbReference type="InterPro" id="IPR039356">
    <property type="entry name" value="YfbR/HDDC2"/>
</dbReference>
<evidence type="ECO:0000256" key="2">
    <source>
        <dbReference type="ARBA" id="ARBA00022801"/>
    </source>
</evidence>
<dbReference type="Pfam" id="PF13023">
    <property type="entry name" value="HD_3"/>
    <property type="match status" value="1"/>
</dbReference>
<sequence>MQAIGNILTFITEIEKLKDIQRKSRPIGLKRYENSAEHSWHVALSALVLKDYANEPVNIERVIKMMLIHDLGEIEAGDTIIYSSETAELKSKEKTCIAKLFTNIQPDLKDELLVLWEEFETGKSADAKFAKAIDRLPPLLHNIHDEGHGWKKHGITKEQVFALNSARIGAGSEKLWSAVEQKLNKAVEDGFLS</sequence>
<dbReference type="SUPFAM" id="SSF109604">
    <property type="entry name" value="HD-domain/PDEase-like"/>
    <property type="match status" value="1"/>
</dbReference>
<name>A0A4Q0YMM4_9GAMM</name>
<evidence type="ECO:0000313" key="5">
    <source>
        <dbReference type="Proteomes" id="UP000290287"/>
    </source>
</evidence>
<dbReference type="RefSeq" id="WP_129123401.1">
    <property type="nucleotide sequence ID" value="NZ_PEIB01000026.1"/>
</dbReference>
<dbReference type="OrthoDB" id="9796032at2"/>
<organism evidence="4 5">
    <name type="scientific">Veronia nyctiphanis</name>
    <dbReference type="NCBI Taxonomy" id="1278244"/>
    <lineage>
        <taxon>Bacteria</taxon>
        <taxon>Pseudomonadati</taxon>
        <taxon>Pseudomonadota</taxon>
        <taxon>Gammaproteobacteria</taxon>
        <taxon>Vibrionales</taxon>
        <taxon>Vibrionaceae</taxon>
        <taxon>Veronia</taxon>
    </lineage>
</organism>
<protein>
    <submittedName>
        <fullName evidence="4">Phosphohydrolase</fullName>
    </submittedName>
</protein>
<dbReference type="PANTHER" id="PTHR11845">
    <property type="entry name" value="5'-DEOXYNUCLEOTIDASE HDDC2"/>
    <property type="match status" value="1"/>
</dbReference>
<dbReference type="Proteomes" id="UP000290287">
    <property type="component" value="Unassembled WGS sequence"/>
</dbReference>
<keyword evidence="1" id="KW-0479">Metal-binding</keyword>
<dbReference type="EMBL" id="PEIB01000026">
    <property type="protein sequence ID" value="RXJ72132.1"/>
    <property type="molecule type" value="Genomic_DNA"/>
</dbReference>
<evidence type="ECO:0000313" key="4">
    <source>
        <dbReference type="EMBL" id="RXJ72132.1"/>
    </source>
</evidence>
<accession>A0A4Q0YMM4</accession>
<feature type="domain" description="HD" evidence="3">
    <location>
        <begin position="14"/>
        <end position="176"/>
    </location>
</feature>
<dbReference type="GO" id="GO:0002953">
    <property type="term" value="F:5'-deoxynucleotidase activity"/>
    <property type="evidence" value="ECO:0007669"/>
    <property type="project" value="InterPro"/>
</dbReference>
<dbReference type="GO" id="GO:0005737">
    <property type="term" value="C:cytoplasm"/>
    <property type="evidence" value="ECO:0007669"/>
    <property type="project" value="TreeGrafter"/>
</dbReference>
<keyword evidence="2 4" id="KW-0378">Hydrolase</keyword>
<comment type="caution">
    <text evidence="4">The sequence shown here is derived from an EMBL/GenBank/DDBJ whole genome shotgun (WGS) entry which is preliminary data.</text>
</comment>
<keyword evidence="5" id="KW-1185">Reference proteome</keyword>
<evidence type="ECO:0000259" key="3">
    <source>
        <dbReference type="Pfam" id="PF13023"/>
    </source>
</evidence>
<evidence type="ECO:0000256" key="1">
    <source>
        <dbReference type="ARBA" id="ARBA00022723"/>
    </source>
</evidence>
<gene>
    <name evidence="4" type="ORF">CS022_17855</name>
</gene>
<dbReference type="AlphaFoldDB" id="A0A4Q0YMM4"/>
<dbReference type="Gene3D" id="1.10.3210.10">
    <property type="entry name" value="Hypothetical protein af1432"/>
    <property type="match status" value="1"/>
</dbReference>
<dbReference type="InterPro" id="IPR006674">
    <property type="entry name" value="HD_domain"/>
</dbReference>
<dbReference type="GO" id="GO:0046872">
    <property type="term" value="F:metal ion binding"/>
    <property type="evidence" value="ECO:0007669"/>
    <property type="project" value="UniProtKB-KW"/>
</dbReference>